<evidence type="ECO:0000259" key="2">
    <source>
        <dbReference type="Pfam" id="PF21946"/>
    </source>
</evidence>
<dbReference type="PROSITE" id="PS51257">
    <property type="entry name" value="PROKAR_LIPOPROTEIN"/>
    <property type="match status" value="1"/>
</dbReference>
<feature type="chain" id="PRO_5045668134" description="LppM domain-containing protein" evidence="1">
    <location>
        <begin position="30"/>
        <end position="229"/>
    </location>
</feature>
<evidence type="ECO:0000256" key="1">
    <source>
        <dbReference type="SAM" id="SignalP"/>
    </source>
</evidence>
<dbReference type="RefSeq" id="WP_345605134.1">
    <property type="nucleotide sequence ID" value="NZ_BAABJO010000008.1"/>
</dbReference>
<dbReference type="InterPro" id="IPR053807">
    <property type="entry name" value="LppM"/>
</dbReference>
<comment type="caution">
    <text evidence="3">The sequence shown here is derived from an EMBL/GenBank/DDBJ whole genome shotgun (WGS) entry which is preliminary data.</text>
</comment>
<name>A0ABP9NGT3_9PSEU</name>
<evidence type="ECO:0000313" key="4">
    <source>
        <dbReference type="Proteomes" id="UP001500804"/>
    </source>
</evidence>
<dbReference type="EMBL" id="BAABJO010000008">
    <property type="protein sequence ID" value="GAA5119401.1"/>
    <property type="molecule type" value="Genomic_DNA"/>
</dbReference>
<protein>
    <recommendedName>
        <fullName evidence="2">LppM domain-containing protein</fullName>
    </recommendedName>
</protein>
<feature type="domain" description="LppM" evidence="2">
    <location>
        <begin position="26"/>
        <end position="177"/>
    </location>
</feature>
<evidence type="ECO:0000313" key="3">
    <source>
        <dbReference type="EMBL" id="GAA5119401.1"/>
    </source>
</evidence>
<dbReference type="Proteomes" id="UP001500804">
    <property type="component" value="Unassembled WGS sequence"/>
</dbReference>
<sequence length="229" mass="23710">MPSSRPRILPLLGLLLAALALSGCARVQAALAVQPDDTVTGQIVVATPEKGPDDPGPTIALPPDVASDVDVSEYRQDGYAGSVLRFEGLTFAQTAELTQAVGPAGSKVRFEMRRAGSRVLVGGAVDLTTVAVDRADFQLKMNFPGQVLESNGDADSSEVAWTFTPGEVGDFSAVVAYPDPQAPSPVNWTLGLAAMVGLASATVVLVARRTRNPPVDGRAARSGSDAGIR</sequence>
<organism evidence="3 4">
    <name type="scientific">Pseudonocardia adelaidensis</name>
    <dbReference type="NCBI Taxonomy" id="648754"/>
    <lineage>
        <taxon>Bacteria</taxon>
        <taxon>Bacillati</taxon>
        <taxon>Actinomycetota</taxon>
        <taxon>Actinomycetes</taxon>
        <taxon>Pseudonocardiales</taxon>
        <taxon>Pseudonocardiaceae</taxon>
        <taxon>Pseudonocardia</taxon>
    </lineage>
</organism>
<dbReference type="Pfam" id="PF21946">
    <property type="entry name" value="LppM"/>
    <property type="match status" value="1"/>
</dbReference>
<accession>A0ABP9NGT3</accession>
<keyword evidence="1" id="KW-0732">Signal</keyword>
<keyword evidence="4" id="KW-1185">Reference proteome</keyword>
<gene>
    <name evidence="3" type="ORF">GCM10023320_25070</name>
</gene>
<proteinExistence type="predicted"/>
<feature type="signal peptide" evidence="1">
    <location>
        <begin position="1"/>
        <end position="29"/>
    </location>
</feature>
<reference evidence="4" key="1">
    <citation type="journal article" date="2019" name="Int. J. Syst. Evol. Microbiol.">
        <title>The Global Catalogue of Microorganisms (GCM) 10K type strain sequencing project: providing services to taxonomists for standard genome sequencing and annotation.</title>
        <authorList>
            <consortium name="The Broad Institute Genomics Platform"/>
            <consortium name="The Broad Institute Genome Sequencing Center for Infectious Disease"/>
            <person name="Wu L."/>
            <person name="Ma J."/>
        </authorList>
    </citation>
    <scope>NUCLEOTIDE SEQUENCE [LARGE SCALE GENOMIC DNA]</scope>
    <source>
        <strain evidence="4">JCM 18302</strain>
    </source>
</reference>